<accession>A0A2N7WFU5</accession>
<keyword evidence="8" id="KW-1185">Reference proteome</keyword>
<dbReference type="SUPFAM" id="SSF58104">
    <property type="entry name" value="Methyl-accepting chemotaxis protein (MCP) signaling domain"/>
    <property type="match status" value="1"/>
</dbReference>
<name>A0A2N7WFU5_9BURK</name>
<comment type="subcellular location">
    <subcellularLocation>
        <location evidence="1">Membrane</location>
    </subcellularLocation>
</comment>
<evidence type="ECO:0000256" key="1">
    <source>
        <dbReference type="ARBA" id="ARBA00004370"/>
    </source>
</evidence>
<dbReference type="GO" id="GO:0005886">
    <property type="term" value="C:plasma membrane"/>
    <property type="evidence" value="ECO:0007669"/>
    <property type="project" value="TreeGrafter"/>
</dbReference>
<feature type="transmembrane region" description="Helical" evidence="5">
    <location>
        <begin position="181"/>
        <end position="202"/>
    </location>
</feature>
<dbReference type="InterPro" id="IPR004089">
    <property type="entry name" value="MCPsignal_dom"/>
</dbReference>
<keyword evidence="5" id="KW-0812">Transmembrane</keyword>
<keyword evidence="5" id="KW-0472">Membrane</keyword>
<dbReference type="GO" id="GO:0007165">
    <property type="term" value="P:signal transduction"/>
    <property type="evidence" value="ECO:0007669"/>
    <property type="project" value="UniProtKB-KW"/>
</dbReference>
<evidence type="ECO:0000256" key="2">
    <source>
        <dbReference type="ARBA" id="ARBA00022481"/>
    </source>
</evidence>
<dbReference type="CDD" id="cd11386">
    <property type="entry name" value="MCP_signal"/>
    <property type="match status" value="1"/>
</dbReference>
<gene>
    <name evidence="7" type="ORF">C0Z19_00475</name>
</gene>
<keyword evidence="2" id="KW-0488">Methylation</keyword>
<evidence type="ECO:0000256" key="3">
    <source>
        <dbReference type="ARBA" id="ARBA00029447"/>
    </source>
</evidence>
<comment type="caution">
    <text evidence="7">The sequence shown here is derived from an EMBL/GenBank/DDBJ whole genome shotgun (WGS) entry which is preliminary data.</text>
</comment>
<evidence type="ECO:0000256" key="5">
    <source>
        <dbReference type="SAM" id="Phobius"/>
    </source>
</evidence>
<dbReference type="GO" id="GO:0004888">
    <property type="term" value="F:transmembrane signaling receptor activity"/>
    <property type="evidence" value="ECO:0007669"/>
    <property type="project" value="TreeGrafter"/>
</dbReference>
<keyword evidence="4" id="KW-0807">Transducer</keyword>
<dbReference type="SMART" id="SM00283">
    <property type="entry name" value="MA"/>
    <property type="match status" value="1"/>
</dbReference>
<dbReference type="PANTHER" id="PTHR43531">
    <property type="entry name" value="PROTEIN ICFG"/>
    <property type="match status" value="1"/>
</dbReference>
<evidence type="ECO:0000259" key="6">
    <source>
        <dbReference type="PROSITE" id="PS50111"/>
    </source>
</evidence>
<dbReference type="PANTHER" id="PTHR43531:SF14">
    <property type="entry name" value="METHYL-ACCEPTING CHEMOTAXIS PROTEIN I-RELATED"/>
    <property type="match status" value="1"/>
</dbReference>
<sequence>MILLMVSFASCFLLYGLCSMFVIKELRVNGPLYDKIVQNKDLVSDILPPPEYVIESYLTCFQLVGAESADQSRLIDRLKALKADYDDRHRYWAEQRLNPATRNALMDKAHPAALAFYQIVFTDFIPALQRGNKAAALDALSRISQQYEIHRKAIDQVVELATKNSKAVEAEARERTQAGSWTLLAIFFVALASSVAISRFIARRLRAQLGGEPALATKVASRIAAGDLTVKISASGDSRSLISTMQTMRDSLTRIAAEVRSGTESVTTAASQISAGNSDLSARTEEQAASLEETAASMVQLTETVKRNADNAHQASALALRATNISGAGNDAVQGMVRTIGEISGSSSKISEITGTIEGIAFQTNILALNAAVEAARAGEQGRGFAVVASEVRSLAQRSAAAAKEIKELINSSVATIQDGAHRAGEVGETMGQVMHAIKQVSDIVAEIAAASEEQSRGIEQVNRSIGQMDEVTQQNAALVEQAAAAAQSLEEQAVKLKSAVSVFQLAGDRVSC</sequence>
<dbReference type="Proteomes" id="UP000235347">
    <property type="component" value="Unassembled WGS sequence"/>
</dbReference>
<keyword evidence="5" id="KW-1133">Transmembrane helix</keyword>
<comment type="similarity">
    <text evidence="3">Belongs to the methyl-accepting chemotaxis (MCP) protein family.</text>
</comment>
<evidence type="ECO:0000313" key="8">
    <source>
        <dbReference type="Proteomes" id="UP000235347"/>
    </source>
</evidence>
<dbReference type="AlphaFoldDB" id="A0A2N7WFU5"/>
<dbReference type="PROSITE" id="PS50111">
    <property type="entry name" value="CHEMOTAXIS_TRANSDUC_2"/>
    <property type="match status" value="1"/>
</dbReference>
<dbReference type="InterPro" id="IPR051310">
    <property type="entry name" value="MCP_chemotaxis"/>
</dbReference>
<proteinExistence type="inferred from homology"/>
<organism evidence="7 8">
    <name type="scientific">Trinickia soli</name>
    <dbReference type="NCBI Taxonomy" id="380675"/>
    <lineage>
        <taxon>Bacteria</taxon>
        <taxon>Pseudomonadati</taxon>
        <taxon>Pseudomonadota</taxon>
        <taxon>Betaproteobacteria</taxon>
        <taxon>Burkholderiales</taxon>
        <taxon>Burkholderiaceae</taxon>
        <taxon>Trinickia</taxon>
    </lineage>
</organism>
<dbReference type="FunFam" id="1.10.287.950:FF:000001">
    <property type="entry name" value="Methyl-accepting chemotaxis sensory transducer"/>
    <property type="match status" value="1"/>
</dbReference>
<evidence type="ECO:0000313" key="7">
    <source>
        <dbReference type="EMBL" id="PMS28243.1"/>
    </source>
</evidence>
<reference evidence="7 8" key="1">
    <citation type="submission" date="2018-01" db="EMBL/GenBank/DDBJ databases">
        <title>Whole genome analyses suggest that Burkholderia sensu lato contains two further novel genera in the rhizoxinica-symbiotica group Mycetohabitans gen. nov., and Trinickia gen. nov.: implications for the evolution of diazotrophy and nodulation in the Burkholderiaceae.</title>
        <authorList>
            <person name="Estrada-de los Santos P."/>
            <person name="Palmer M."/>
            <person name="Chavez-Ramirez B."/>
            <person name="Beukes C."/>
            <person name="Steenkamp E.T."/>
            <person name="Hirsch A.M."/>
            <person name="Manyaka P."/>
            <person name="Maluk M."/>
            <person name="Lafos M."/>
            <person name="Crook M."/>
            <person name="Gross E."/>
            <person name="Simon M.F."/>
            <person name="Bueno dos Reis Junior F."/>
            <person name="Poole P.S."/>
            <person name="Venter S.N."/>
            <person name="James E.K."/>
        </authorList>
    </citation>
    <scope>NUCLEOTIDE SEQUENCE [LARGE SCALE GENOMIC DNA]</scope>
    <source>
        <strain evidence="7 8">GP25-8</strain>
    </source>
</reference>
<dbReference type="Gene3D" id="1.10.287.950">
    <property type="entry name" value="Methyl-accepting chemotaxis protein"/>
    <property type="match status" value="1"/>
</dbReference>
<dbReference type="GO" id="GO:0006935">
    <property type="term" value="P:chemotaxis"/>
    <property type="evidence" value="ECO:0007669"/>
    <property type="project" value="TreeGrafter"/>
</dbReference>
<feature type="domain" description="Methyl-accepting transducer" evidence="6">
    <location>
        <begin position="262"/>
        <end position="491"/>
    </location>
</feature>
<evidence type="ECO:0000256" key="4">
    <source>
        <dbReference type="PROSITE-ProRule" id="PRU00284"/>
    </source>
</evidence>
<dbReference type="EMBL" id="PNYB01000001">
    <property type="protein sequence ID" value="PMS28243.1"/>
    <property type="molecule type" value="Genomic_DNA"/>
</dbReference>
<dbReference type="Pfam" id="PF00015">
    <property type="entry name" value="MCPsignal"/>
    <property type="match status" value="1"/>
</dbReference>
<protein>
    <submittedName>
        <fullName evidence="7">Methyl-accepting chemotaxis protein</fullName>
    </submittedName>
</protein>
<dbReference type="RefSeq" id="WP_102607833.1">
    <property type="nucleotide sequence ID" value="NZ_CADIKD010000005.1"/>
</dbReference>